<feature type="region of interest" description="Disordered" evidence="1">
    <location>
        <begin position="618"/>
        <end position="647"/>
    </location>
</feature>
<dbReference type="InterPro" id="IPR032830">
    <property type="entry name" value="XPB/Ssl2_N"/>
</dbReference>
<keyword evidence="4" id="KW-1185">Reference proteome</keyword>
<dbReference type="GO" id="GO:0004386">
    <property type="term" value="F:helicase activity"/>
    <property type="evidence" value="ECO:0007669"/>
    <property type="project" value="UniProtKB-KW"/>
</dbReference>
<evidence type="ECO:0000259" key="2">
    <source>
        <dbReference type="Pfam" id="PF13625"/>
    </source>
</evidence>
<dbReference type="RefSeq" id="WP_377861072.1">
    <property type="nucleotide sequence ID" value="NZ_JBHLZU010000030.1"/>
</dbReference>
<dbReference type="Proteomes" id="UP001589693">
    <property type="component" value="Unassembled WGS sequence"/>
</dbReference>
<gene>
    <name evidence="3" type="ORF">ACFFQA_33635</name>
</gene>
<evidence type="ECO:0000256" key="1">
    <source>
        <dbReference type="SAM" id="MobiDB-lite"/>
    </source>
</evidence>
<keyword evidence="3" id="KW-0547">Nucleotide-binding</keyword>
<keyword evidence="3" id="KW-0378">Hydrolase</keyword>
<keyword evidence="3" id="KW-0067">ATP-binding</keyword>
<keyword evidence="3" id="KW-0347">Helicase</keyword>
<comment type="caution">
    <text evidence="3">The sequence shown here is derived from an EMBL/GenBank/DDBJ whole genome shotgun (WGS) entry which is preliminary data.</text>
</comment>
<evidence type="ECO:0000313" key="3">
    <source>
        <dbReference type="EMBL" id="MFB9908907.1"/>
    </source>
</evidence>
<protein>
    <submittedName>
        <fullName evidence="3">Helicase-associated domain-containing protein</fullName>
    </submittedName>
</protein>
<organism evidence="3 4">
    <name type="scientific">Allokutzneria oryzae</name>
    <dbReference type="NCBI Taxonomy" id="1378989"/>
    <lineage>
        <taxon>Bacteria</taxon>
        <taxon>Bacillati</taxon>
        <taxon>Actinomycetota</taxon>
        <taxon>Actinomycetes</taxon>
        <taxon>Pseudonocardiales</taxon>
        <taxon>Pseudonocardiaceae</taxon>
        <taxon>Allokutzneria</taxon>
    </lineage>
</organism>
<sequence>MSGHSLVDWLRAQEEQALVELLRARPDLATPPPPDTTVLATRAGMRASVVRACEDLDSFTRTVLDALVVAGADTDPQPLTRINRLMGKGVPAARTKQAVRALREIAVAWGPDTAISVLPSAVEVTSQFPGNLGRSAPQLDELDLPKVVDELDAGERRLLETLAAGPPIGRTKDASRVVPLERAENPVQSLMARGLLLRRDPETVELPRQLGLLLRGDRPMGQVQVEQPALATTERGSSTVDSTAAGAALELLRHVEGLLKLWSIEPPGVLRSGGLGVRDLRRLAKELDVDEPRATLLAELALAAALVGHSEGTEPEWVPTTHADTWLAAPAEQQWATLASAWLELPRLPALAGRRDEKDKLLSALSDDLRRPVAERERKRVLGVLADLPQGACVSDVGELVAVLAWRAPARGGRLRDELVRWAVDEATAVGVVALGGLSTAGAALLNEGPAEAAKRMLDALPEPIDHVLVQADLTVVAPGRLEPELASDIALVADVESAGGATVYRITEGTVRRALDAGRSAAELHELFKVRSRTPVPQSLSYLIDDIARKHGQLRGGAAGSFLRCDDPALIAEVLANPDITRLELRRIAPTVLVSPLALAEVLDGLRGCGYAPAAEGPDGGVVDLRPSGHRIPGRSRGTRRPFLPTRPSAEQLTSVVRQIRAGDRAADAPRGEAVSTSTIGTAATMALLQEAAAANRSVWIGVVDSHGTASQRIVQPVSVAGGVLEGFDHGHGVVRRFPLHRITSAAVVEEQ</sequence>
<feature type="domain" description="Helicase XPB/Ssl2 N-terminal" evidence="2">
    <location>
        <begin position="468"/>
        <end position="590"/>
    </location>
</feature>
<feature type="compositionally biased region" description="Basic residues" evidence="1">
    <location>
        <begin position="629"/>
        <end position="641"/>
    </location>
</feature>
<dbReference type="EMBL" id="JBHLZU010000030">
    <property type="protein sequence ID" value="MFB9908907.1"/>
    <property type="molecule type" value="Genomic_DNA"/>
</dbReference>
<name>A0ABV6A6W0_9PSEU</name>
<dbReference type="Pfam" id="PF13625">
    <property type="entry name" value="Helicase_C_3"/>
    <property type="match status" value="1"/>
</dbReference>
<proteinExistence type="predicted"/>
<accession>A0ABV6A6W0</accession>
<reference evidence="3 4" key="1">
    <citation type="submission" date="2024-09" db="EMBL/GenBank/DDBJ databases">
        <authorList>
            <person name="Sun Q."/>
            <person name="Mori K."/>
        </authorList>
    </citation>
    <scope>NUCLEOTIDE SEQUENCE [LARGE SCALE GENOMIC DNA]</scope>
    <source>
        <strain evidence="3 4">TBRC 7907</strain>
    </source>
</reference>
<evidence type="ECO:0000313" key="4">
    <source>
        <dbReference type="Proteomes" id="UP001589693"/>
    </source>
</evidence>